<dbReference type="AlphaFoldDB" id="A0A6J4RWT9"/>
<dbReference type="EMBL" id="CADCVR010000020">
    <property type="protein sequence ID" value="CAA9479522.1"/>
    <property type="molecule type" value="Genomic_DNA"/>
</dbReference>
<feature type="non-terminal residue" evidence="2">
    <location>
        <position position="59"/>
    </location>
</feature>
<feature type="compositionally biased region" description="Basic and acidic residues" evidence="1">
    <location>
        <begin position="20"/>
        <end position="30"/>
    </location>
</feature>
<sequence>EQRTEQTADPGPGRAVQRGVRPDRGRRPERLPGGVPGRGPARRRAAGGQARAAPARGGL</sequence>
<accession>A0A6J4RWT9</accession>
<name>A0A6J4RWT9_9ACTN</name>
<feature type="region of interest" description="Disordered" evidence="1">
    <location>
        <begin position="1"/>
        <end position="59"/>
    </location>
</feature>
<gene>
    <name evidence="2" type="ORF">AVDCRST_MAG53-498</name>
</gene>
<proteinExistence type="predicted"/>
<protein>
    <submittedName>
        <fullName evidence="2">Uncharacterized protein</fullName>
    </submittedName>
</protein>
<reference evidence="2" key="1">
    <citation type="submission" date="2020-02" db="EMBL/GenBank/DDBJ databases">
        <authorList>
            <person name="Meier V. D."/>
        </authorList>
    </citation>
    <scope>NUCLEOTIDE SEQUENCE</scope>
    <source>
        <strain evidence="2">AVDCRST_MAG53</strain>
    </source>
</reference>
<organism evidence="2">
    <name type="scientific">uncultured Solirubrobacteraceae bacterium</name>
    <dbReference type="NCBI Taxonomy" id="1162706"/>
    <lineage>
        <taxon>Bacteria</taxon>
        <taxon>Bacillati</taxon>
        <taxon>Actinomycetota</taxon>
        <taxon>Thermoleophilia</taxon>
        <taxon>Solirubrobacterales</taxon>
        <taxon>Solirubrobacteraceae</taxon>
        <taxon>environmental samples</taxon>
    </lineage>
</organism>
<feature type="non-terminal residue" evidence="2">
    <location>
        <position position="1"/>
    </location>
</feature>
<feature type="compositionally biased region" description="Low complexity" evidence="1">
    <location>
        <begin position="46"/>
        <end position="59"/>
    </location>
</feature>
<evidence type="ECO:0000313" key="2">
    <source>
        <dbReference type="EMBL" id="CAA9479522.1"/>
    </source>
</evidence>
<evidence type="ECO:0000256" key="1">
    <source>
        <dbReference type="SAM" id="MobiDB-lite"/>
    </source>
</evidence>